<keyword evidence="2" id="KW-0479">Metal-binding</keyword>
<dbReference type="Gene3D" id="3.90.180.10">
    <property type="entry name" value="Medium-chain alcohol dehydrogenases, catalytic domain"/>
    <property type="match status" value="1"/>
</dbReference>
<evidence type="ECO:0000256" key="3">
    <source>
        <dbReference type="ARBA" id="ARBA00022833"/>
    </source>
</evidence>
<gene>
    <name evidence="7" type="ORF">I0C86_33675</name>
</gene>
<sequence length="348" mass="37296">MRAITVTPGKPNSLRLVEDFPEPDADEGAVLVEAIAVGVCGTDHEIINGEYGEAAPGSTDLVLGHESLGRVVDDPTGALSPGDLVAGIVRYPDPVPCTNCAVGEWDMCRNGQYTEHGIKGLQGFARDRWRIPPKFAVRLDPKLAELGMLLEPTSVVAKAWEHIERIGGRANWEPKTVLVAGAGPIGLLAALLAAQRGFEVHVLNRSANGEKPALVEALGARFHTGTVHELGREFDIVLECTGAPPVVLDSMCQAAPNGIVCLTGVSSGGRTIDFDAGALNRALVLENNVVFGTVNANRRHWELAAEALAAADPDWLSRMITRRVPIDEWSKAYSPEPDDIKVVLEFER</sequence>
<keyword evidence="8" id="KW-1185">Reference proteome</keyword>
<evidence type="ECO:0000256" key="4">
    <source>
        <dbReference type="ARBA" id="ARBA00023002"/>
    </source>
</evidence>
<protein>
    <submittedName>
        <fullName evidence="7">Glucose 1-dehydrogenase</fullName>
    </submittedName>
</protein>
<dbReference type="Pfam" id="PF08240">
    <property type="entry name" value="ADH_N"/>
    <property type="match status" value="1"/>
</dbReference>
<dbReference type="InterPro" id="IPR031640">
    <property type="entry name" value="Glu_dehyd_C"/>
</dbReference>
<name>A0ABS0H5W2_9ACTN</name>
<comment type="caution">
    <text evidence="7">The sequence shown here is derived from an EMBL/GenBank/DDBJ whole genome shotgun (WGS) entry which is preliminary data.</text>
</comment>
<dbReference type="PANTHER" id="PTHR43189">
    <property type="entry name" value="ZINC-TYPE ALCOHOL DEHYDROGENASE-LIKE PROTEIN C1198.01-RELATED"/>
    <property type="match status" value="1"/>
</dbReference>
<dbReference type="InterPro" id="IPR011032">
    <property type="entry name" value="GroES-like_sf"/>
</dbReference>
<dbReference type="InterPro" id="IPR013154">
    <property type="entry name" value="ADH-like_N"/>
</dbReference>
<evidence type="ECO:0000256" key="2">
    <source>
        <dbReference type="ARBA" id="ARBA00022723"/>
    </source>
</evidence>
<dbReference type="Gene3D" id="3.40.50.720">
    <property type="entry name" value="NAD(P)-binding Rossmann-like Domain"/>
    <property type="match status" value="1"/>
</dbReference>
<organism evidence="7 8">
    <name type="scientific">Plantactinospora alkalitolerans</name>
    <dbReference type="NCBI Taxonomy" id="2789879"/>
    <lineage>
        <taxon>Bacteria</taxon>
        <taxon>Bacillati</taxon>
        <taxon>Actinomycetota</taxon>
        <taxon>Actinomycetes</taxon>
        <taxon>Micromonosporales</taxon>
        <taxon>Micromonosporaceae</taxon>
        <taxon>Plantactinospora</taxon>
    </lineage>
</organism>
<evidence type="ECO:0000313" key="8">
    <source>
        <dbReference type="Proteomes" id="UP000638560"/>
    </source>
</evidence>
<evidence type="ECO:0000259" key="5">
    <source>
        <dbReference type="Pfam" id="PF08240"/>
    </source>
</evidence>
<keyword evidence="3" id="KW-0862">Zinc</keyword>
<evidence type="ECO:0000259" key="6">
    <source>
        <dbReference type="Pfam" id="PF16912"/>
    </source>
</evidence>
<dbReference type="PANTHER" id="PTHR43189:SF2">
    <property type="entry name" value="GLUCOSE 1-DEHYDROGENASE"/>
    <property type="match status" value="1"/>
</dbReference>
<dbReference type="RefSeq" id="WP_196205349.1">
    <property type="nucleotide sequence ID" value="NZ_JADPUN010000298.1"/>
</dbReference>
<dbReference type="InterPro" id="IPR036291">
    <property type="entry name" value="NAD(P)-bd_dom_sf"/>
</dbReference>
<evidence type="ECO:0000313" key="7">
    <source>
        <dbReference type="EMBL" id="MBF9133848.1"/>
    </source>
</evidence>
<feature type="domain" description="Alcohol dehydrogenase-like N-terminal" evidence="5">
    <location>
        <begin position="27"/>
        <end position="139"/>
    </location>
</feature>
<proteinExistence type="predicted"/>
<dbReference type="EMBL" id="JADPUN010000298">
    <property type="protein sequence ID" value="MBF9133848.1"/>
    <property type="molecule type" value="Genomic_DNA"/>
</dbReference>
<comment type="cofactor">
    <cofactor evidence="1">
        <name>Zn(2+)</name>
        <dbReference type="ChEBI" id="CHEBI:29105"/>
    </cofactor>
</comment>
<reference evidence="7 8" key="1">
    <citation type="submission" date="2020-11" db="EMBL/GenBank/DDBJ databases">
        <title>A novel isolate from a Black sea contaminated sediment with potential to produce alkanes: Plantactinospora alkalitolerans sp. nov.</title>
        <authorList>
            <person name="Carro L."/>
            <person name="Veyisoglu A."/>
            <person name="Guven K."/>
            <person name="Schumann P."/>
            <person name="Klenk H.-P."/>
            <person name="Sahin N."/>
        </authorList>
    </citation>
    <scope>NUCLEOTIDE SEQUENCE [LARGE SCALE GENOMIC DNA]</scope>
    <source>
        <strain evidence="7 8">S1510</strain>
    </source>
</reference>
<accession>A0ABS0H5W2</accession>
<dbReference type="SUPFAM" id="SSF51735">
    <property type="entry name" value="NAD(P)-binding Rossmann-fold domains"/>
    <property type="match status" value="1"/>
</dbReference>
<dbReference type="Proteomes" id="UP000638560">
    <property type="component" value="Unassembled WGS sequence"/>
</dbReference>
<dbReference type="Pfam" id="PF16912">
    <property type="entry name" value="Glu_dehyd_C"/>
    <property type="match status" value="1"/>
</dbReference>
<feature type="domain" description="Glucose dehydrogenase C-terminal" evidence="6">
    <location>
        <begin position="144"/>
        <end position="346"/>
    </location>
</feature>
<dbReference type="SUPFAM" id="SSF50129">
    <property type="entry name" value="GroES-like"/>
    <property type="match status" value="1"/>
</dbReference>
<dbReference type="CDD" id="cd08230">
    <property type="entry name" value="glucose_DH"/>
    <property type="match status" value="1"/>
</dbReference>
<keyword evidence="4" id="KW-0560">Oxidoreductase</keyword>
<evidence type="ECO:0000256" key="1">
    <source>
        <dbReference type="ARBA" id="ARBA00001947"/>
    </source>
</evidence>